<evidence type="ECO:0000259" key="7">
    <source>
        <dbReference type="Pfam" id="PF07992"/>
    </source>
</evidence>
<evidence type="ECO:0000256" key="3">
    <source>
        <dbReference type="ARBA" id="ARBA00022630"/>
    </source>
</evidence>
<evidence type="ECO:0000256" key="1">
    <source>
        <dbReference type="ARBA" id="ARBA00001974"/>
    </source>
</evidence>
<dbReference type="InterPro" id="IPR023753">
    <property type="entry name" value="FAD/NAD-binding_dom"/>
</dbReference>
<dbReference type="GO" id="GO:0019646">
    <property type="term" value="P:aerobic electron transport chain"/>
    <property type="evidence" value="ECO:0007669"/>
    <property type="project" value="TreeGrafter"/>
</dbReference>
<proteinExistence type="inferred from homology"/>
<dbReference type="PRINTS" id="PR00368">
    <property type="entry name" value="FADPNR"/>
</dbReference>
<feature type="transmembrane region" description="Helical" evidence="6">
    <location>
        <begin position="433"/>
        <end position="453"/>
    </location>
</feature>
<reference evidence="8 9" key="1">
    <citation type="submission" date="2007-03" db="EMBL/GenBank/DDBJ databases">
        <authorList>
            <person name="Stal L."/>
            <person name="Ferriera S."/>
            <person name="Johnson J."/>
            <person name="Kravitz S."/>
            <person name="Beeson K."/>
            <person name="Sutton G."/>
            <person name="Rogers Y.-H."/>
            <person name="Friedman R."/>
            <person name="Frazier M."/>
            <person name="Venter J.C."/>
        </authorList>
    </citation>
    <scope>NUCLEOTIDE SEQUENCE [LARGE SCALE GENOMIC DNA]</scope>
    <source>
        <strain evidence="8 9">CCY0110</strain>
    </source>
</reference>
<dbReference type="PANTHER" id="PTHR42913:SF3">
    <property type="entry name" value="64 KDA MITOCHONDRIAL NADH DEHYDROGENASE (EUROFUNG)"/>
    <property type="match status" value="1"/>
</dbReference>
<dbReference type="InterPro" id="IPR051169">
    <property type="entry name" value="NADH-Q_oxidoreductase"/>
</dbReference>
<sequence>MNNSTTPTIIVGGGFVGLFTALHLSHRHYPHPIILIDPQERFVFKPLLYEYLTGEMQDEQVFPSYKELLEGSNVTFVQDTVTTIELQQQQITLASGLNYHYRHLVLGVGNIQGYFGTEGAKENAFPFRTQEDAINLERHLRDCLQKACQTENAQERDRLLTIAVVGAGPSGVEMAATLADLLPSWYGKLGGNIQKIKIVLINHGTEILSGDVNAHLRETALEALNSRSVPVALRLGVKVIAVDANNLNYQQKDHQDIEQLSTQTTIWTAGTATNPLIESLGDSLGDHKNKHGLPFVTSTLQLSEFPEVFAAGDCAVVEEHPFPPVAQIAYQQGADIADNLMALSQGKKLQPADPSMRGTLMKLGINNGVADLFEKIQVTGKAGDLIRNGTYLELLPTPVHNFKATTNWLTDEIFHHHSVPQTETKTSKQNRNAIWLGGFIAAIALVVVGIILWHDREPSPQQEPVEQPVSLTT</sequence>
<protein>
    <submittedName>
        <fullName evidence="8">Type 2 NADH dehydrogenase</fullName>
    </submittedName>
</protein>
<dbReference type="PANTHER" id="PTHR42913">
    <property type="entry name" value="APOPTOSIS-INDUCING FACTOR 1"/>
    <property type="match status" value="1"/>
</dbReference>
<dbReference type="Proteomes" id="UP000003781">
    <property type="component" value="Unassembled WGS sequence"/>
</dbReference>
<dbReference type="eggNOG" id="COG1252">
    <property type="taxonomic scope" value="Bacteria"/>
</dbReference>
<keyword evidence="4" id="KW-0274">FAD</keyword>
<evidence type="ECO:0000256" key="5">
    <source>
        <dbReference type="ARBA" id="ARBA00023002"/>
    </source>
</evidence>
<comment type="caution">
    <text evidence="8">The sequence shown here is derived from an EMBL/GenBank/DDBJ whole genome shotgun (WGS) entry which is preliminary data.</text>
</comment>
<organism evidence="8 9">
    <name type="scientific">Crocosphaera chwakensis CCY0110</name>
    <dbReference type="NCBI Taxonomy" id="391612"/>
    <lineage>
        <taxon>Bacteria</taxon>
        <taxon>Bacillati</taxon>
        <taxon>Cyanobacteriota</taxon>
        <taxon>Cyanophyceae</taxon>
        <taxon>Oscillatoriophycideae</taxon>
        <taxon>Chroococcales</taxon>
        <taxon>Aphanothecaceae</taxon>
        <taxon>Crocosphaera</taxon>
        <taxon>Crocosphaera chwakensis</taxon>
    </lineage>
</organism>
<dbReference type="Pfam" id="PF07992">
    <property type="entry name" value="Pyr_redox_2"/>
    <property type="match status" value="1"/>
</dbReference>
<comment type="cofactor">
    <cofactor evidence="1">
        <name>FAD</name>
        <dbReference type="ChEBI" id="CHEBI:57692"/>
    </cofactor>
</comment>
<dbReference type="RefSeq" id="WP_008276431.1">
    <property type="nucleotide sequence ID" value="NZ_AAXW01000024.1"/>
</dbReference>
<comment type="similarity">
    <text evidence="2">Belongs to the NADH dehydrogenase family.</text>
</comment>
<dbReference type="PRINTS" id="PR00469">
    <property type="entry name" value="PNDRDTASEII"/>
</dbReference>
<keyword evidence="6" id="KW-1133">Transmembrane helix</keyword>
<dbReference type="OrthoDB" id="9781621at2"/>
<evidence type="ECO:0000313" key="8">
    <source>
        <dbReference type="EMBL" id="EAZ90498.1"/>
    </source>
</evidence>
<accession>A3ISS8</accession>
<evidence type="ECO:0000256" key="2">
    <source>
        <dbReference type="ARBA" id="ARBA00005272"/>
    </source>
</evidence>
<evidence type="ECO:0000256" key="4">
    <source>
        <dbReference type="ARBA" id="ARBA00022827"/>
    </source>
</evidence>
<dbReference type="GO" id="GO:0003955">
    <property type="term" value="F:NAD(P)H dehydrogenase (quinone) activity"/>
    <property type="evidence" value="ECO:0007669"/>
    <property type="project" value="TreeGrafter"/>
</dbReference>
<dbReference type="Gene3D" id="3.50.50.100">
    <property type="match status" value="1"/>
</dbReference>
<dbReference type="EMBL" id="AAXW01000024">
    <property type="protein sequence ID" value="EAZ90498.1"/>
    <property type="molecule type" value="Genomic_DNA"/>
</dbReference>
<keyword evidence="6" id="KW-0812">Transmembrane</keyword>
<keyword evidence="6" id="KW-0472">Membrane</keyword>
<keyword evidence="9" id="KW-1185">Reference proteome</keyword>
<name>A3ISS8_9CHRO</name>
<evidence type="ECO:0000256" key="6">
    <source>
        <dbReference type="SAM" id="Phobius"/>
    </source>
</evidence>
<feature type="domain" description="FAD/NAD(P)-binding" evidence="7">
    <location>
        <begin position="8"/>
        <end position="333"/>
    </location>
</feature>
<dbReference type="SUPFAM" id="SSF51905">
    <property type="entry name" value="FAD/NAD(P)-binding domain"/>
    <property type="match status" value="2"/>
</dbReference>
<dbReference type="InterPro" id="IPR036188">
    <property type="entry name" value="FAD/NAD-bd_sf"/>
</dbReference>
<dbReference type="AlphaFoldDB" id="A3ISS8"/>
<evidence type="ECO:0000313" key="9">
    <source>
        <dbReference type="Proteomes" id="UP000003781"/>
    </source>
</evidence>
<keyword evidence="3" id="KW-0285">Flavoprotein</keyword>
<gene>
    <name evidence="8" type="ORF">CY0110_26762</name>
</gene>
<keyword evidence="5" id="KW-0560">Oxidoreductase</keyword>